<sequence length="130" mass="14299">MAKRQARTYSTTERMGTMLLALREGVVVAAEKTETPEPTIYTWFQQAGGLAEVRSFVEAASAVTLSRAEQAVYEEVERRLRGGKMPDTELMTTFRRLVEARLVPATGEGAQAGAAAQAVVKTEIHLHFDE</sequence>
<comment type="caution">
    <text evidence="1">The sequence shown here is derived from an EMBL/GenBank/DDBJ whole genome shotgun (WGS) entry which is preliminary data.</text>
</comment>
<dbReference type="EMBL" id="LAZR01015792">
    <property type="protein sequence ID" value="KKM07351.1"/>
    <property type="molecule type" value="Genomic_DNA"/>
</dbReference>
<dbReference type="AlphaFoldDB" id="A0A0F9JNX1"/>
<organism evidence="1">
    <name type="scientific">marine sediment metagenome</name>
    <dbReference type="NCBI Taxonomy" id="412755"/>
    <lineage>
        <taxon>unclassified sequences</taxon>
        <taxon>metagenomes</taxon>
        <taxon>ecological metagenomes</taxon>
    </lineage>
</organism>
<evidence type="ECO:0000313" key="1">
    <source>
        <dbReference type="EMBL" id="KKM07351.1"/>
    </source>
</evidence>
<name>A0A0F9JNX1_9ZZZZ</name>
<proteinExistence type="predicted"/>
<protein>
    <submittedName>
        <fullName evidence="1">Uncharacterized protein</fullName>
    </submittedName>
</protein>
<gene>
    <name evidence="1" type="ORF">LCGC14_1734810</name>
</gene>
<accession>A0A0F9JNX1</accession>
<reference evidence="1" key="1">
    <citation type="journal article" date="2015" name="Nature">
        <title>Complex archaea that bridge the gap between prokaryotes and eukaryotes.</title>
        <authorList>
            <person name="Spang A."/>
            <person name="Saw J.H."/>
            <person name="Jorgensen S.L."/>
            <person name="Zaremba-Niedzwiedzka K."/>
            <person name="Martijn J."/>
            <person name="Lind A.E."/>
            <person name="van Eijk R."/>
            <person name="Schleper C."/>
            <person name="Guy L."/>
            <person name="Ettema T.J."/>
        </authorList>
    </citation>
    <scope>NUCLEOTIDE SEQUENCE</scope>
</reference>